<dbReference type="GO" id="GO:0043420">
    <property type="term" value="P:anthranilate metabolic process"/>
    <property type="evidence" value="ECO:0007669"/>
    <property type="project" value="UniProtKB-UniRule"/>
</dbReference>
<evidence type="ECO:0000256" key="4">
    <source>
        <dbReference type="ARBA" id="ARBA00022787"/>
    </source>
</evidence>
<dbReference type="Gene3D" id="3.50.50.60">
    <property type="entry name" value="FAD/NAD(P)-binding domain"/>
    <property type="match status" value="1"/>
</dbReference>
<name>A0A319DKT1_9EURO</name>
<evidence type="ECO:0000259" key="13">
    <source>
        <dbReference type="Pfam" id="PF01494"/>
    </source>
</evidence>
<evidence type="ECO:0000256" key="9">
    <source>
        <dbReference type="ARBA" id="ARBA00023128"/>
    </source>
</evidence>
<evidence type="ECO:0000256" key="6">
    <source>
        <dbReference type="ARBA" id="ARBA00022857"/>
    </source>
</evidence>
<keyword evidence="2 12" id="KW-0285">Flavoprotein</keyword>
<keyword evidence="15" id="KW-1185">Reference proteome</keyword>
<dbReference type="InterPro" id="IPR036188">
    <property type="entry name" value="FAD/NAD-bd_sf"/>
</dbReference>
<comment type="subcellular location">
    <subcellularLocation>
        <location evidence="12">Mitochondrion outer membrane</location>
    </subcellularLocation>
</comment>
<comment type="function">
    <text evidence="12">Catalyzes the hydroxylation of L-kynurenine (L-Kyn) to form 3-hydroxy-L-kynurenine (L-3OHKyn). Required for synthesis of quinolinic acid.</text>
</comment>
<evidence type="ECO:0000313" key="15">
    <source>
        <dbReference type="Proteomes" id="UP000247810"/>
    </source>
</evidence>
<evidence type="ECO:0000256" key="8">
    <source>
        <dbReference type="ARBA" id="ARBA00023033"/>
    </source>
</evidence>
<sequence length="508" mass="56218">MAPPSATGQKVVIVGAGPVGSLAALYAAARGDDVEVYELRGDLRDPNTIPLNFTKSINLALSERGITAMKQTNREDLINRVLADAIPMHGRMIHGRDNGKLWEAAQVYDTHGRAINAVDRGTLNNALLDELERTPNVKLFFNHKLTGADFRTNHAWLERRTPSPNPSSPSSSETTEIEISFDLLIGADGAHSASRYHMMKFARVDYTQEYIDALWCEFRIPPSSVTNDFLISPNHLHIWPGKEFMFIALPSADKSFTCTLFAPAAHYDQLATSSPQKLIESFDQNFPGVCPDLIAPEALLDQFASNPHLPLISLKCNPHHFGSSVVVVGDAAHAVLPFYGQGLNAGLEDIRILFEVLDRQGVYDEGASLETRTACRRAALQAYTEQRSADTHAINDLSKQNYLEMRWGVKSPLYKLRKSVEESLDRYVPSLGWQTQYARVSFSNQRYSEVVKAVRRQGELLGLGFGSALVSGVAAVGILMWKCPDQFSPSSVLRSSWQGVKGLWLKAF</sequence>
<keyword evidence="6 12" id="KW-0521">NADP</keyword>
<dbReference type="HAMAP" id="MF_01971">
    <property type="entry name" value="Kynurenine_monooxygenase"/>
    <property type="match status" value="1"/>
</dbReference>
<proteinExistence type="inferred from homology"/>
<dbReference type="SUPFAM" id="SSF51905">
    <property type="entry name" value="FAD/NAD(P)-binding domain"/>
    <property type="match status" value="1"/>
</dbReference>
<gene>
    <name evidence="12" type="primary">BNA4</name>
    <name evidence="14" type="ORF">BO71DRAFT_371675</name>
</gene>
<dbReference type="GO" id="GO:0071949">
    <property type="term" value="F:FAD binding"/>
    <property type="evidence" value="ECO:0007669"/>
    <property type="project" value="InterPro"/>
</dbReference>
<dbReference type="PANTHER" id="PTHR46028">
    <property type="entry name" value="KYNURENINE 3-MONOOXYGENASE"/>
    <property type="match status" value="1"/>
</dbReference>
<evidence type="ECO:0000313" key="14">
    <source>
        <dbReference type="EMBL" id="PYH98181.1"/>
    </source>
</evidence>
<evidence type="ECO:0000256" key="1">
    <source>
        <dbReference type="ARBA" id="ARBA00001974"/>
    </source>
</evidence>
<organism evidence="14 15">
    <name type="scientific">Aspergillus ellipticus CBS 707.79</name>
    <dbReference type="NCBI Taxonomy" id="1448320"/>
    <lineage>
        <taxon>Eukaryota</taxon>
        <taxon>Fungi</taxon>
        <taxon>Dikarya</taxon>
        <taxon>Ascomycota</taxon>
        <taxon>Pezizomycotina</taxon>
        <taxon>Eurotiomycetes</taxon>
        <taxon>Eurotiomycetidae</taxon>
        <taxon>Eurotiales</taxon>
        <taxon>Aspergillaceae</taxon>
        <taxon>Aspergillus</taxon>
        <taxon>Aspergillus subgen. Circumdati</taxon>
    </lineage>
</organism>
<keyword evidence="9 12" id="KW-0496">Mitochondrion</keyword>
<evidence type="ECO:0000256" key="12">
    <source>
        <dbReference type="HAMAP-Rule" id="MF_03018"/>
    </source>
</evidence>
<dbReference type="Proteomes" id="UP000247810">
    <property type="component" value="Unassembled WGS sequence"/>
</dbReference>
<evidence type="ECO:0000256" key="3">
    <source>
        <dbReference type="ARBA" id="ARBA00022642"/>
    </source>
</evidence>
<dbReference type="GO" id="GO:0005741">
    <property type="term" value="C:mitochondrial outer membrane"/>
    <property type="evidence" value="ECO:0007669"/>
    <property type="project" value="UniProtKB-SubCell"/>
</dbReference>
<dbReference type="AlphaFoldDB" id="A0A319DKT1"/>
<dbReference type="PRINTS" id="PR00420">
    <property type="entry name" value="RNGMNOXGNASE"/>
</dbReference>
<dbReference type="EC" id="1.14.13.9" evidence="12"/>
<evidence type="ECO:0000256" key="5">
    <source>
        <dbReference type="ARBA" id="ARBA00022827"/>
    </source>
</evidence>
<dbReference type="UniPathway" id="UPA00253">
    <property type="reaction ID" value="UER00328"/>
</dbReference>
<dbReference type="STRING" id="1448320.A0A319DKT1"/>
<dbReference type="GO" id="GO:0019805">
    <property type="term" value="P:quinolinate biosynthetic process"/>
    <property type="evidence" value="ECO:0007669"/>
    <property type="project" value="UniProtKB-UniRule"/>
</dbReference>
<evidence type="ECO:0000256" key="11">
    <source>
        <dbReference type="ARBA" id="ARBA00047818"/>
    </source>
</evidence>
<evidence type="ECO:0000256" key="2">
    <source>
        <dbReference type="ARBA" id="ARBA00022630"/>
    </source>
</evidence>
<evidence type="ECO:0000256" key="7">
    <source>
        <dbReference type="ARBA" id="ARBA00023002"/>
    </source>
</evidence>
<dbReference type="InterPro" id="IPR027545">
    <property type="entry name" value="Kynurenine_monooxygenase"/>
</dbReference>
<keyword evidence="7 12" id="KW-0560">Oxidoreductase</keyword>
<dbReference type="InterPro" id="IPR002938">
    <property type="entry name" value="FAD-bd"/>
</dbReference>
<accession>A0A319DKT1</accession>
<protein>
    <recommendedName>
        <fullName evidence="12">Kynurenine 3-monooxygenase</fullName>
        <ecNumber evidence="12">1.14.13.9</ecNumber>
    </recommendedName>
    <alternativeName>
        <fullName evidence="12">Biosynthesis of nicotinic acid protein 4</fullName>
    </alternativeName>
    <alternativeName>
        <fullName evidence="12">Kynurenine 3-hydroxylase</fullName>
    </alternativeName>
</protein>
<comment type="catalytic activity">
    <reaction evidence="11 12">
        <text>L-kynurenine + NADPH + O2 + H(+) = 3-hydroxy-L-kynurenine + NADP(+) + H2O</text>
        <dbReference type="Rhea" id="RHEA:20545"/>
        <dbReference type="ChEBI" id="CHEBI:15377"/>
        <dbReference type="ChEBI" id="CHEBI:15378"/>
        <dbReference type="ChEBI" id="CHEBI:15379"/>
        <dbReference type="ChEBI" id="CHEBI:57783"/>
        <dbReference type="ChEBI" id="CHEBI:57959"/>
        <dbReference type="ChEBI" id="CHEBI:58125"/>
        <dbReference type="ChEBI" id="CHEBI:58349"/>
        <dbReference type="EC" id="1.14.13.9"/>
    </reaction>
</comment>
<evidence type="ECO:0000256" key="10">
    <source>
        <dbReference type="ARBA" id="ARBA00023136"/>
    </source>
</evidence>
<dbReference type="Pfam" id="PF01494">
    <property type="entry name" value="FAD_binding_3"/>
    <property type="match status" value="1"/>
</dbReference>
<dbReference type="PANTHER" id="PTHR46028:SF2">
    <property type="entry name" value="KYNURENINE 3-MONOOXYGENASE"/>
    <property type="match status" value="1"/>
</dbReference>
<feature type="domain" description="FAD-binding" evidence="13">
    <location>
        <begin position="10"/>
        <end position="357"/>
    </location>
</feature>
<keyword evidence="5 12" id="KW-0274">FAD</keyword>
<comment type="similarity">
    <text evidence="12">Belongs to the aromatic-ring hydroxylase family. KMO subfamily.</text>
</comment>
<reference evidence="14 15" key="1">
    <citation type="submission" date="2018-02" db="EMBL/GenBank/DDBJ databases">
        <title>The genomes of Aspergillus section Nigri reveals drivers in fungal speciation.</title>
        <authorList>
            <consortium name="DOE Joint Genome Institute"/>
            <person name="Vesth T.C."/>
            <person name="Nybo J."/>
            <person name="Theobald S."/>
            <person name="Brandl J."/>
            <person name="Frisvad J.C."/>
            <person name="Nielsen K.F."/>
            <person name="Lyhne E.K."/>
            <person name="Kogle M.E."/>
            <person name="Kuo A."/>
            <person name="Riley R."/>
            <person name="Clum A."/>
            <person name="Nolan M."/>
            <person name="Lipzen A."/>
            <person name="Salamov A."/>
            <person name="Henrissat B."/>
            <person name="Wiebenga A."/>
            <person name="De vries R.P."/>
            <person name="Grigoriev I.V."/>
            <person name="Mortensen U.H."/>
            <person name="Andersen M.R."/>
            <person name="Baker S.E."/>
        </authorList>
    </citation>
    <scope>NUCLEOTIDE SEQUENCE [LARGE SCALE GENOMIC DNA]</scope>
    <source>
        <strain evidence="14 15">CBS 707.79</strain>
    </source>
</reference>
<keyword evidence="3 12" id="KW-0662">Pyridine nucleotide biosynthesis</keyword>
<dbReference type="GO" id="GO:0070189">
    <property type="term" value="P:kynurenine metabolic process"/>
    <property type="evidence" value="ECO:0007669"/>
    <property type="project" value="TreeGrafter"/>
</dbReference>
<dbReference type="EMBL" id="KZ825814">
    <property type="protein sequence ID" value="PYH98181.1"/>
    <property type="molecule type" value="Genomic_DNA"/>
</dbReference>
<comment type="cofactor">
    <cofactor evidence="1 12">
        <name>FAD</name>
        <dbReference type="ChEBI" id="CHEBI:57692"/>
    </cofactor>
</comment>
<keyword evidence="4 12" id="KW-1000">Mitochondrion outer membrane</keyword>
<keyword evidence="8 12" id="KW-0503">Monooxygenase</keyword>
<dbReference type="GO" id="GO:0004502">
    <property type="term" value="F:kynurenine 3-monooxygenase activity"/>
    <property type="evidence" value="ECO:0007669"/>
    <property type="project" value="UniProtKB-UniRule"/>
</dbReference>
<dbReference type="OrthoDB" id="10053569at2759"/>
<comment type="pathway">
    <text evidence="12">Cofactor biosynthesis; NAD(+) biosynthesis; quinolinate from L-kynurenine: step 1/3.</text>
</comment>
<keyword evidence="10 12" id="KW-0472">Membrane</keyword>
<dbReference type="GO" id="GO:0034354">
    <property type="term" value="P:'de novo' NAD+ biosynthetic process from L-tryptophan"/>
    <property type="evidence" value="ECO:0007669"/>
    <property type="project" value="UniProtKB-UniRule"/>
</dbReference>
<dbReference type="GO" id="GO:0006569">
    <property type="term" value="P:L-tryptophan catabolic process"/>
    <property type="evidence" value="ECO:0007669"/>
    <property type="project" value="UniProtKB-UniRule"/>
</dbReference>
<dbReference type="VEuPathDB" id="FungiDB:BO71DRAFT_371675"/>
<dbReference type="FunFam" id="3.50.50.60:FF:000129">
    <property type="entry name" value="Kynurenine 3-monooxygenase"/>
    <property type="match status" value="1"/>
</dbReference>